<feature type="region of interest" description="Disordered" evidence="1">
    <location>
        <begin position="370"/>
        <end position="427"/>
    </location>
</feature>
<dbReference type="Gene3D" id="1.20.58.2200">
    <property type="match status" value="1"/>
</dbReference>
<feature type="compositionally biased region" description="Polar residues" evidence="1">
    <location>
        <begin position="697"/>
        <end position="711"/>
    </location>
</feature>
<feature type="compositionally biased region" description="Low complexity" evidence="1">
    <location>
        <begin position="402"/>
        <end position="417"/>
    </location>
</feature>
<dbReference type="Pfam" id="PF25800">
    <property type="entry name" value="FimV_N"/>
    <property type="match status" value="1"/>
</dbReference>
<feature type="region of interest" description="Disordered" evidence="1">
    <location>
        <begin position="741"/>
        <end position="1000"/>
    </location>
</feature>
<feature type="compositionally biased region" description="Acidic residues" evidence="1">
    <location>
        <begin position="836"/>
        <end position="853"/>
    </location>
</feature>
<dbReference type="InterPro" id="IPR057840">
    <property type="entry name" value="FimV_N"/>
</dbReference>
<dbReference type="CDD" id="cd00118">
    <property type="entry name" value="LysM"/>
    <property type="match status" value="1"/>
</dbReference>
<feature type="compositionally biased region" description="Low complexity" evidence="1">
    <location>
        <begin position="975"/>
        <end position="989"/>
    </location>
</feature>
<dbReference type="InterPro" id="IPR020011">
    <property type="entry name" value="FimV_C"/>
</dbReference>
<dbReference type="EMBL" id="RJUK01000001">
    <property type="protein sequence ID" value="ROQ20371.1"/>
    <property type="molecule type" value="Genomic_DNA"/>
</dbReference>
<keyword evidence="4" id="KW-1185">Reference proteome</keyword>
<feature type="compositionally biased region" description="Basic and acidic residues" evidence="1">
    <location>
        <begin position="329"/>
        <end position="344"/>
    </location>
</feature>
<dbReference type="Proteomes" id="UP000273643">
    <property type="component" value="Unassembled WGS sequence"/>
</dbReference>
<gene>
    <name evidence="3" type="ORF">EDC38_0972</name>
</gene>
<feature type="compositionally biased region" description="Acidic residues" evidence="1">
    <location>
        <begin position="513"/>
        <end position="534"/>
    </location>
</feature>
<dbReference type="InterPro" id="IPR038440">
    <property type="entry name" value="FimV_C_sf"/>
</dbReference>
<feature type="compositionally biased region" description="Low complexity" evidence="1">
    <location>
        <begin position="317"/>
        <end position="327"/>
    </location>
</feature>
<feature type="region of interest" description="Disordered" evidence="1">
    <location>
        <begin position="273"/>
        <end position="344"/>
    </location>
</feature>
<evidence type="ECO:0000313" key="4">
    <source>
        <dbReference type="Proteomes" id="UP000273643"/>
    </source>
</evidence>
<dbReference type="OrthoDB" id="5298707at2"/>
<feature type="compositionally biased region" description="Polar residues" evidence="1">
    <location>
        <begin position="280"/>
        <end position="289"/>
    </location>
</feature>
<reference evidence="3 4" key="1">
    <citation type="submission" date="2018-11" db="EMBL/GenBank/DDBJ databases">
        <title>Genomic Encyclopedia of Type Strains, Phase IV (KMG-IV): sequencing the most valuable type-strain genomes for metagenomic binning, comparative biology and taxonomic classification.</title>
        <authorList>
            <person name="Goeker M."/>
        </authorList>
    </citation>
    <scope>NUCLEOTIDE SEQUENCE [LARGE SCALE GENOMIC DNA]</scope>
    <source>
        <strain evidence="3 4">DSM 16974</strain>
    </source>
</reference>
<evidence type="ECO:0000256" key="1">
    <source>
        <dbReference type="SAM" id="MobiDB-lite"/>
    </source>
</evidence>
<dbReference type="PROSITE" id="PS51782">
    <property type="entry name" value="LYSM"/>
    <property type="match status" value="1"/>
</dbReference>
<proteinExistence type="predicted"/>
<feature type="region of interest" description="Disordered" evidence="1">
    <location>
        <begin position="630"/>
        <end position="723"/>
    </location>
</feature>
<dbReference type="Gene3D" id="3.10.350.10">
    <property type="entry name" value="LysM domain"/>
    <property type="match status" value="1"/>
</dbReference>
<feature type="compositionally biased region" description="Polar residues" evidence="1">
    <location>
        <begin position="947"/>
        <end position="957"/>
    </location>
</feature>
<protein>
    <submittedName>
        <fullName evidence="3">Pilus assembly protein FimV</fullName>
    </submittedName>
</protein>
<feature type="region of interest" description="Disordered" evidence="1">
    <location>
        <begin position="1038"/>
        <end position="1058"/>
    </location>
</feature>
<feature type="compositionally biased region" description="Acidic residues" evidence="1">
    <location>
        <begin position="751"/>
        <end position="760"/>
    </location>
</feature>
<feature type="region of interest" description="Disordered" evidence="1">
    <location>
        <begin position="138"/>
        <end position="185"/>
    </location>
</feature>
<dbReference type="RefSeq" id="WP_123637535.1">
    <property type="nucleotide sequence ID" value="NZ_RJUK01000001.1"/>
</dbReference>
<comment type="caution">
    <text evidence="3">The sequence shown here is derived from an EMBL/GenBank/DDBJ whole genome shotgun (WGS) entry which is preliminary data.</text>
</comment>
<feature type="compositionally biased region" description="Acidic residues" evidence="1">
    <location>
        <begin position="990"/>
        <end position="1000"/>
    </location>
</feature>
<name>A0A3N1NY95_9GAMM</name>
<feature type="domain" description="LysM" evidence="2">
    <location>
        <begin position="182"/>
        <end position="238"/>
    </location>
</feature>
<dbReference type="InterPro" id="IPR036779">
    <property type="entry name" value="LysM_dom_sf"/>
</dbReference>
<feature type="region of interest" description="Disordered" evidence="1">
    <location>
        <begin position="513"/>
        <end position="535"/>
    </location>
</feature>
<dbReference type="NCBIfam" id="TIGR03504">
    <property type="entry name" value="FimV_Cterm"/>
    <property type="match status" value="1"/>
</dbReference>
<feature type="compositionally biased region" description="Acidic residues" evidence="1">
    <location>
        <begin position="867"/>
        <end position="890"/>
    </location>
</feature>
<feature type="compositionally biased region" description="Acidic residues" evidence="1">
    <location>
        <begin position="781"/>
        <end position="794"/>
    </location>
</feature>
<feature type="compositionally biased region" description="Basic and acidic residues" evidence="1">
    <location>
        <begin position="854"/>
        <end position="866"/>
    </location>
</feature>
<organism evidence="3 4">
    <name type="scientific">Marinimicrobium koreense</name>
    <dbReference type="NCBI Taxonomy" id="306545"/>
    <lineage>
        <taxon>Bacteria</taxon>
        <taxon>Pseudomonadati</taxon>
        <taxon>Pseudomonadota</taxon>
        <taxon>Gammaproteobacteria</taxon>
        <taxon>Cellvibrionales</taxon>
        <taxon>Cellvibrionaceae</taxon>
        <taxon>Marinimicrobium</taxon>
    </lineage>
</organism>
<feature type="compositionally biased region" description="Acidic residues" evidence="1">
    <location>
        <begin position="801"/>
        <end position="814"/>
    </location>
</feature>
<feature type="compositionally biased region" description="Acidic residues" evidence="1">
    <location>
        <begin position="671"/>
        <end position="695"/>
    </location>
</feature>
<dbReference type="InterPro" id="IPR020012">
    <property type="entry name" value="LysM_FimV"/>
</dbReference>
<feature type="compositionally biased region" description="Polar residues" evidence="1">
    <location>
        <begin position="141"/>
        <end position="151"/>
    </location>
</feature>
<dbReference type="InterPro" id="IPR018392">
    <property type="entry name" value="LysM"/>
</dbReference>
<dbReference type="NCBIfam" id="TIGR03505">
    <property type="entry name" value="FimV_core"/>
    <property type="match status" value="1"/>
</dbReference>
<evidence type="ECO:0000259" key="2">
    <source>
        <dbReference type="PROSITE" id="PS51782"/>
    </source>
</evidence>
<feature type="compositionally biased region" description="Acidic residues" evidence="1">
    <location>
        <begin position="907"/>
        <end position="946"/>
    </location>
</feature>
<feature type="compositionally biased region" description="Acidic residues" evidence="1">
    <location>
        <begin position="714"/>
        <end position="723"/>
    </location>
</feature>
<dbReference type="AlphaFoldDB" id="A0A3N1NY95"/>
<sequence>MHLLRKLSFVIGLAALLVAQPGFALGLGESELKSALNQPFQADIQLTNLRGLSRNEIIVRLASQEDFERAGLERMAFYGQLEFELLLDHPEGPIVRVTTQQPVREPYMNFLVEARWASGRLLREYTFLLDLPTFDDERQAQPVQSATSGGTRSAAERQPEARPQPRQRAESETRPQAGYDGDTYSVTSNDTLWEIALRVRPGRDLSVQQTMLAIQRKNPEAFINGNINLLREGQVLRLPNRDEIRNLNPQNAVREVAEHNREWSGGALGAQLDAGQRGASQRSGPSDVSGQVRLAAPSQGNSGEAGQGGGASTDSGSELQAELSAAQEELEKSRRENRELSSRVEELEAQIDTMESLIEASNEQLRALQTSAQQNREAEQAQEEASDVAAAEPSPEAEAEAETPAAAADTSEAAAPAQEEPVDRSKRVVRSIPQEKTLMDHVMDNLLWIGAGVLVILLGVLALLRRRQSGETPVERDSDDDFEPAFDEEGFAEEFEPDESGSDHDSIDLAQEDAEPEEPDAWDEQTDDSVEAETGDVVGEADIYIAYGKLDQAEELLLKGLEKEPASPAILSKLLEVYAENRDVEAFDRHYSTLLGTDDRSAIQRAGELRDTIPGAGEFDVNALDTGATAPVDEQDDFSSLEQSDSDDFDFNLDLEEEPKASQSDQKAADDNELSLDDDFNFDLDDDLDLEEETVEPVTTESDLDASSNRYDLSFDESEPAAADEEFSLDFDLDDEDDQVTLQSEKTAEAGDGDQDDFPELDLKLDDEVGESDAPVTDSVSTDDDWNFELDETSSEGGIEALDDALSDLDEEPAETSSLTLEPMDGADSDKGSESVAEDDDLSLDFQDDADDELTVHESGLDRDATSEDEQEAGQDAFADLDDALAEDWSDAQRDQEPGVEAKPAADDSDDFDLDALETGDLDLSSLDEEMSDLDADLEGASDSEPENTPQADTAAQTPEPASADVDEDQVFEEALSGLASDDSAATESDSQESDEDMDAELDFLADTDEAATKLDLARAYIDMGDADGARDILEEVRQEGNEQQQQEAEELLGRIES</sequence>
<feature type="compositionally biased region" description="Acidic residues" evidence="1">
    <location>
        <begin position="633"/>
        <end position="657"/>
    </location>
</feature>
<accession>A0A3N1NY95</accession>
<evidence type="ECO:0000313" key="3">
    <source>
        <dbReference type="EMBL" id="ROQ20371.1"/>
    </source>
</evidence>